<proteinExistence type="predicted"/>
<dbReference type="RefSeq" id="WP_067849497.1">
    <property type="nucleotide sequence ID" value="NZ_LGTW01000007.1"/>
</dbReference>
<dbReference type="SUPFAM" id="SSF52980">
    <property type="entry name" value="Restriction endonuclease-like"/>
    <property type="match status" value="1"/>
</dbReference>
<dbReference type="EMBL" id="LGTW01000007">
    <property type="protein sequence ID" value="KWX23824.1"/>
    <property type="molecule type" value="Genomic_DNA"/>
</dbReference>
<dbReference type="Gene3D" id="3.40.960.10">
    <property type="entry name" value="VSR Endonuclease"/>
    <property type="match status" value="1"/>
</dbReference>
<evidence type="ECO:0000313" key="1">
    <source>
        <dbReference type="EMBL" id="KWX23824.1"/>
    </source>
</evidence>
<gene>
    <name evidence="1" type="ORF">AFM11_13770</name>
</gene>
<reference evidence="1 2" key="1">
    <citation type="submission" date="2015-07" db="EMBL/GenBank/DDBJ databases">
        <title>A draft genome sequence of Mycobacterium wolinskyi.</title>
        <authorList>
            <person name="de Man T.J."/>
            <person name="Perry K.A."/>
            <person name="Coulliette A.D."/>
            <person name="Jensen B."/>
            <person name="Toney N.C."/>
            <person name="Limbago B.M."/>
            <person name="Noble-Wang J."/>
        </authorList>
    </citation>
    <scope>NUCLEOTIDE SEQUENCE [LARGE SCALE GENOMIC DNA]</scope>
    <source>
        <strain evidence="1 2">CDC_01</strain>
    </source>
</reference>
<evidence type="ECO:0000313" key="2">
    <source>
        <dbReference type="Proteomes" id="UP000070612"/>
    </source>
</evidence>
<keyword evidence="2" id="KW-1185">Reference proteome</keyword>
<dbReference type="PATRIC" id="fig|59750.3.peg.6850"/>
<dbReference type="AlphaFoldDB" id="A0A132PNH9"/>
<evidence type="ECO:0008006" key="3">
    <source>
        <dbReference type="Google" id="ProtNLM"/>
    </source>
</evidence>
<dbReference type="InterPro" id="IPR011335">
    <property type="entry name" value="Restrct_endonuc-II-like"/>
</dbReference>
<protein>
    <recommendedName>
        <fullName evidence="3">DUF559 domain-containing protein</fullName>
    </recommendedName>
</protein>
<comment type="caution">
    <text evidence="1">The sequence shown here is derived from an EMBL/GenBank/DDBJ whole genome shotgun (WGS) entry which is preliminary data.</text>
</comment>
<dbReference type="Proteomes" id="UP000070612">
    <property type="component" value="Unassembled WGS sequence"/>
</dbReference>
<accession>A0A132PNH9</accession>
<organism evidence="1 2">
    <name type="scientific">Mycolicibacterium wolinskyi</name>
    <dbReference type="NCBI Taxonomy" id="59750"/>
    <lineage>
        <taxon>Bacteria</taxon>
        <taxon>Bacillati</taxon>
        <taxon>Actinomycetota</taxon>
        <taxon>Actinomycetes</taxon>
        <taxon>Mycobacteriales</taxon>
        <taxon>Mycobacteriaceae</taxon>
        <taxon>Mycolicibacterium</taxon>
    </lineage>
</organism>
<sequence>MTPLSTPFIGSEALTSAMVNRHQLRTRFTAIYPNVYVPADRVPSLRDRTVGAWLWSQRRGVVSGLAAAAMLGSKWVDPSTPVELVHTNPRAPKGIITRRYKLLDDEIVDRRGIEMTTAARTAFDVGRQISVAASVSRLDALCRATGCTVADIEALAAKHPGARGVRLLETALTLVDPGAQSPKESWLRLLLIRNGFPTPTTQIPVTVDGAPVAYLDIGWEEWMVAAEYDGDQHRTDRWQYVKDVHRLEMLKELGWIVIRVVAEDRPAEIVRRVRAALAQRQLSVRSGRKAG</sequence>
<name>A0A132PNH9_9MYCO</name>